<keyword evidence="4" id="KW-1185">Reference proteome</keyword>
<dbReference type="Proteomes" id="UP001309876">
    <property type="component" value="Unassembled WGS sequence"/>
</dbReference>
<reference evidence="3 4" key="1">
    <citation type="submission" date="2023-08" db="EMBL/GenBank/DDBJ databases">
        <title>Black Yeasts Isolated from many extreme environments.</title>
        <authorList>
            <person name="Coleine C."/>
            <person name="Stajich J.E."/>
            <person name="Selbmann L."/>
        </authorList>
    </citation>
    <scope>NUCLEOTIDE SEQUENCE [LARGE SCALE GENOMIC DNA]</scope>
    <source>
        <strain evidence="3 4">CCFEE 5910</strain>
    </source>
</reference>
<gene>
    <name evidence="3" type="ORF">LTR05_001668</name>
</gene>
<feature type="chain" id="PRO_5043049875" description="Extracellular membrane protein CFEM domain-containing protein" evidence="2">
    <location>
        <begin position="18"/>
        <end position="166"/>
    </location>
</feature>
<name>A0AAN7TEU1_9EURO</name>
<feature type="signal peptide" evidence="2">
    <location>
        <begin position="1"/>
        <end position="17"/>
    </location>
</feature>
<protein>
    <recommendedName>
        <fullName evidence="5">Extracellular membrane protein CFEM domain-containing protein</fullName>
    </recommendedName>
</protein>
<dbReference type="PROSITE" id="PS51257">
    <property type="entry name" value="PROKAR_LIPOPROTEIN"/>
    <property type="match status" value="1"/>
</dbReference>
<proteinExistence type="predicted"/>
<evidence type="ECO:0008006" key="5">
    <source>
        <dbReference type="Google" id="ProtNLM"/>
    </source>
</evidence>
<dbReference type="EMBL" id="JAVRRJ010000001">
    <property type="protein sequence ID" value="KAK5091484.1"/>
    <property type="molecule type" value="Genomic_DNA"/>
</dbReference>
<evidence type="ECO:0000313" key="4">
    <source>
        <dbReference type="Proteomes" id="UP001309876"/>
    </source>
</evidence>
<comment type="caution">
    <text evidence="3">The sequence shown here is derived from an EMBL/GenBank/DDBJ whole genome shotgun (WGS) entry which is preliminary data.</text>
</comment>
<evidence type="ECO:0000256" key="1">
    <source>
        <dbReference type="SAM" id="MobiDB-lite"/>
    </source>
</evidence>
<evidence type="ECO:0000313" key="3">
    <source>
        <dbReference type="EMBL" id="KAK5091484.1"/>
    </source>
</evidence>
<sequence>MFSKTLIIASVATLAVAQSSTACPGQNILDACKATIQAQVNNCAYTDYSCLCTAYTNMVGCYASSGCSNDLTVGTAQQQKELNCNNASVYGSTTILGTATATSAATTASSASSRATSAASGFASGTSSASSSSASASQSSSSNDAGSVGAAGSLLAIVAAGIAALL</sequence>
<dbReference type="AlphaFoldDB" id="A0AAN7TEU1"/>
<feature type="region of interest" description="Disordered" evidence="1">
    <location>
        <begin position="125"/>
        <end position="144"/>
    </location>
</feature>
<organism evidence="3 4">
    <name type="scientific">Lithohypha guttulata</name>
    <dbReference type="NCBI Taxonomy" id="1690604"/>
    <lineage>
        <taxon>Eukaryota</taxon>
        <taxon>Fungi</taxon>
        <taxon>Dikarya</taxon>
        <taxon>Ascomycota</taxon>
        <taxon>Pezizomycotina</taxon>
        <taxon>Eurotiomycetes</taxon>
        <taxon>Chaetothyriomycetidae</taxon>
        <taxon>Chaetothyriales</taxon>
        <taxon>Trichomeriaceae</taxon>
        <taxon>Lithohypha</taxon>
    </lineage>
</organism>
<accession>A0AAN7TEU1</accession>
<keyword evidence="2" id="KW-0732">Signal</keyword>
<evidence type="ECO:0000256" key="2">
    <source>
        <dbReference type="SAM" id="SignalP"/>
    </source>
</evidence>